<dbReference type="EMBL" id="BARW01034854">
    <property type="protein sequence ID" value="GAJ10831.1"/>
    <property type="molecule type" value="Genomic_DNA"/>
</dbReference>
<proteinExistence type="predicted"/>
<gene>
    <name evidence="1" type="ORF">S12H4_54507</name>
</gene>
<dbReference type="AlphaFoldDB" id="X1VBH9"/>
<accession>X1VBH9</accession>
<organism evidence="1">
    <name type="scientific">marine sediment metagenome</name>
    <dbReference type="NCBI Taxonomy" id="412755"/>
    <lineage>
        <taxon>unclassified sequences</taxon>
        <taxon>metagenomes</taxon>
        <taxon>ecological metagenomes</taxon>
    </lineage>
</organism>
<evidence type="ECO:0000313" key="1">
    <source>
        <dbReference type="EMBL" id="GAJ10831.1"/>
    </source>
</evidence>
<protein>
    <submittedName>
        <fullName evidence="1">Uncharacterized protein</fullName>
    </submittedName>
</protein>
<comment type="caution">
    <text evidence="1">The sequence shown here is derived from an EMBL/GenBank/DDBJ whole genome shotgun (WGS) entry which is preliminary data.</text>
</comment>
<sequence length="137" mass="14795">MRPFVPFILSLLLVGLLIKNTAAKDYRGVIVRIGELADTVEKNVARLLVDRLNESGVVKARIERESEPGEVASNELLVLLGIPEHHDAIASLFNVNSIPELTQLSPGPEGFLLKMVSDEKNHVLLAAASLVASYDGG</sequence>
<reference evidence="1" key="1">
    <citation type="journal article" date="2014" name="Front. Microbiol.">
        <title>High frequency of phylogenetically diverse reductive dehalogenase-homologous genes in deep subseafloor sedimentary metagenomes.</title>
        <authorList>
            <person name="Kawai M."/>
            <person name="Futagami T."/>
            <person name="Toyoda A."/>
            <person name="Takaki Y."/>
            <person name="Nishi S."/>
            <person name="Hori S."/>
            <person name="Arai W."/>
            <person name="Tsubouchi T."/>
            <person name="Morono Y."/>
            <person name="Uchiyama I."/>
            <person name="Ito T."/>
            <person name="Fujiyama A."/>
            <person name="Inagaki F."/>
            <person name="Takami H."/>
        </authorList>
    </citation>
    <scope>NUCLEOTIDE SEQUENCE</scope>
    <source>
        <strain evidence="1">Expedition CK06-06</strain>
    </source>
</reference>
<name>X1VBH9_9ZZZZ</name>